<dbReference type="InterPro" id="IPR058852">
    <property type="entry name" value="HTH_77"/>
</dbReference>
<sequence>MYTFDRVRVCLESREVFLGGQRHSLSTRAFDILELLINARGRLVTKDEIMRVVWPRTFVVDNNIHVHVCELRKLFGGKHGWIRTDSGRGYRLTPPEPREREPRTASPGLTAPHALVGRERELAELHALVDSEALLTLVGAPGIGKSSLARELVRERASTGDMRTFFIDLADAAPGTSVVGALATAFGLPLPHDRAAIVATVAQRPALIVFDGCDRFIDEVASLCQTLSTFGTRIHLVATSREPLQISAERTWRVPPLGTPDAAGSDADVAGAPAVRLFMQRLQETLQETIGDGARQTGEHGQNLLNVVASLCRRVGGNPLALEVAAARAATLGPLGMLELTDEQWLVLGNARRDAPARHRSLAAAYAWSCARLAAQERSALSRLAALPDSFTIETACAIAGHGALDNEQMLDALASLVSKSLVEVETTSHLNGRRYRLPHTLRAFMHSLPVAGVSQPGEASQAEDAAIVIEFAPRPREEAAIDSLHTPPVCASRSFTDHPAIAHTAIAHADVAVPVVPLRPGKSPVHGASPPRRDRRVAREPANHLHQRTCDGRAKIAASCRVPSVFCLAQGKRRTQRERS</sequence>
<feature type="region of interest" description="Disordered" evidence="3">
    <location>
        <begin position="521"/>
        <end position="545"/>
    </location>
</feature>
<proteinExistence type="predicted"/>
<dbReference type="PANTHER" id="PTHR47691">
    <property type="entry name" value="REGULATOR-RELATED"/>
    <property type="match status" value="1"/>
</dbReference>
<accession>A0AAQ1GK16</accession>
<dbReference type="PANTHER" id="PTHR47691:SF3">
    <property type="entry name" value="HTH-TYPE TRANSCRIPTIONAL REGULATOR RV0890C-RELATED"/>
    <property type="match status" value="1"/>
</dbReference>
<protein>
    <submittedName>
        <fullName evidence="5">Predicted ATPase</fullName>
    </submittedName>
</protein>
<reference evidence="5 6" key="1">
    <citation type="submission" date="2016-10" db="EMBL/GenBank/DDBJ databases">
        <authorList>
            <person name="Varghese N."/>
            <person name="Submissions S."/>
        </authorList>
    </citation>
    <scope>NUCLEOTIDE SEQUENCE [LARGE SCALE GENOMIC DNA]</scope>
    <source>
        <strain evidence="5 6">LMG 22274</strain>
    </source>
</reference>
<dbReference type="Pfam" id="PF13191">
    <property type="entry name" value="AAA_16"/>
    <property type="match status" value="1"/>
</dbReference>
<dbReference type="Pfam" id="PF25872">
    <property type="entry name" value="HTH_77"/>
    <property type="match status" value="1"/>
</dbReference>
<dbReference type="Gene3D" id="1.10.10.10">
    <property type="entry name" value="Winged helix-like DNA-binding domain superfamily/Winged helix DNA-binding domain"/>
    <property type="match status" value="1"/>
</dbReference>
<evidence type="ECO:0000259" key="4">
    <source>
        <dbReference type="PROSITE" id="PS51755"/>
    </source>
</evidence>
<dbReference type="InterPro" id="IPR016032">
    <property type="entry name" value="Sig_transdc_resp-reg_C-effctor"/>
</dbReference>
<feature type="DNA-binding region" description="OmpR/PhoB-type" evidence="2">
    <location>
        <begin position="1"/>
        <end position="94"/>
    </location>
</feature>
<evidence type="ECO:0000256" key="3">
    <source>
        <dbReference type="SAM" id="MobiDB-lite"/>
    </source>
</evidence>
<dbReference type="AlphaFoldDB" id="A0AAQ1GK16"/>
<evidence type="ECO:0000256" key="1">
    <source>
        <dbReference type="ARBA" id="ARBA00023125"/>
    </source>
</evidence>
<dbReference type="Proteomes" id="UP000183529">
    <property type="component" value="Unassembled WGS sequence"/>
</dbReference>
<dbReference type="SUPFAM" id="SSF52540">
    <property type="entry name" value="P-loop containing nucleoside triphosphate hydrolases"/>
    <property type="match status" value="1"/>
</dbReference>
<dbReference type="InterPro" id="IPR036388">
    <property type="entry name" value="WH-like_DNA-bd_sf"/>
</dbReference>
<dbReference type="SUPFAM" id="SSF46894">
    <property type="entry name" value="C-terminal effector domain of the bipartite response regulators"/>
    <property type="match status" value="1"/>
</dbReference>
<dbReference type="InterPro" id="IPR027417">
    <property type="entry name" value="P-loop_NTPase"/>
</dbReference>
<dbReference type="PROSITE" id="PS51755">
    <property type="entry name" value="OMPR_PHOB"/>
    <property type="match status" value="1"/>
</dbReference>
<comment type="caution">
    <text evidence="5">The sequence shown here is derived from an EMBL/GenBank/DDBJ whole genome shotgun (WGS) entry which is preliminary data.</text>
</comment>
<dbReference type="RefSeq" id="WP_074985768.1">
    <property type="nucleotide sequence ID" value="NZ_CADFGN010000012.1"/>
</dbReference>
<dbReference type="EMBL" id="FNZM01000014">
    <property type="protein sequence ID" value="SEK05389.1"/>
    <property type="molecule type" value="Genomic_DNA"/>
</dbReference>
<dbReference type="CDD" id="cd00383">
    <property type="entry name" value="trans_reg_C"/>
    <property type="match status" value="1"/>
</dbReference>
<gene>
    <name evidence="5" type="ORF">SAMN05216550_114215</name>
</gene>
<dbReference type="GO" id="GO:0000160">
    <property type="term" value="P:phosphorelay signal transduction system"/>
    <property type="evidence" value="ECO:0007669"/>
    <property type="project" value="InterPro"/>
</dbReference>
<evidence type="ECO:0000313" key="6">
    <source>
        <dbReference type="Proteomes" id="UP000183529"/>
    </source>
</evidence>
<dbReference type="GO" id="GO:0006355">
    <property type="term" value="P:regulation of DNA-templated transcription"/>
    <property type="evidence" value="ECO:0007669"/>
    <property type="project" value="InterPro"/>
</dbReference>
<evidence type="ECO:0000256" key="2">
    <source>
        <dbReference type="PROSITE-ProRule" id="PRU01091"/>
    </source>
</evidence>
<feature type="domain" description="OmpR/PhoB-type" evidence="4">
    <location>
        <begin position="1"/>
        <end position="94"/>
    </location>
</feature>
<dbReference type="Pfam" id="PF00486">
    <property type="entry name" value="Trans_reg_C"/>
    <property type="match status" value="1"/>
</dbReference>
<dbReference type="InterPro" id="IPR041664">
    <property type="entry name" value="AAA_16"/>
</dbReference>
<name>A0AAQ1GK16_9BURK</name>
<feature type="region of interest" description="Disordered" evidence="3">
    <location>
        <begin position="86"/>
        <end position="110"/>
    </location>
</feature>
<evidence type="ECO:0000313" key="5">
    <source>
        <dbReference type="EMBL" id="SEK05389.1"/>
    </source>
</evidence>
<dbReference type="Gene3D" id="3.40.50.300">
    <property type="entry name" value="P-loop containing nucleotide triphosphate hydrolases"/>
    <property type="match status" value="1"/>
</dbReference>
<dbReference type="GO" id="GO:0003677">
    <property type="term" value="F:DNA binding"/>
    <property type="evidence" value="ECO:0007669"/>
    <property type="project" value="UniProtKB-UniRule"/>
</dbReference>
<dbReference type="SMART" id="SM00862">
    <property type="entry name" value="Trans_reg_C"/>
    <property type="match status" value="1"/>
</dbReference>
<organism evidence="5 6">
    <name type="scientific">Paraburkholderia tropica</name>
    <dbReference type="NCBI Taxonomy" id="92647"/>
    <lineage>
        <taxon>Bacteria</taxon>
        <taxon>Pseudomonadati</taxon>
        <taxon>Pseudomonadota</taxon>
        <taxon>Betaproteobacteria</taxon>
        <taxon>Burkholderiales</taxon>
        <taxon>Burkholderiaceae</taxon>
        <taxon>Paraburkholderia</taxon>
    </lineage>
</organism>
<dbReference type="InterPro" id="IPR001867">
    <property type="entry name" value="OmpR/PhoB-type_DNA-bd"/>
</dbReference>
<keyword evidence="1 2" id="KW-0238">DNA-binding</keyword>